<organism evidence="2 3">
    <name type="scientific">Phomopsis amygdali</name>
    <name type="common">Fusicoccum amygdali</name>
    <dbReference type="NCBI Taxonomy" id="1214568"/>
    <lineage>
        <taxon>Eukaryota</taxon>
        <taxon>Fungi</taxon>
        <taxon>Dikarya</taxon>
        <taxon>Ascomycota</taxon>
        <taxon>Pezizomycotina</taxon>
        <taxon>Sordariomycetes</taxon>
        <taxon>Sordariomycetidae</taxon>
        <taxon>Diaporthales</taxon>
        <taxon>Diaporthaceae</taxon>
        <taxon>Diaporthe</taxon>
    </lineage>
</organism>
<keyword evidence="1" id="KW-1133">Transmembrane helix</keyword>
<dbReference type="Proteomes" id="UP001265746">
    <property type="component" value="Unassembled WGS sequence"/>
</dbReference>
<keyword evidence="1" id="KW-0812">Transmembrane</keyword>
<dbReference type="InterPro" id="IPR053008">
    <property type="entry name" value="Phomopsin_biosynth_assoc"/>
</dbReference>
<evidence type="ECO:0000256" key="1">
    <source>
        <dbReference type="SAM" id="Phobius"/>
    </source>
</evidence>
<evidence type="ECO:0000313" key="3">
    <source>
        <dbReference type="Proteomes" id="UP001265746"/>
    </source>
</evidence>
<keyword evidence="3" id="KW-1185">Reference proteome</keyword>
<dbReference type="PANTHER" id="PTHR35896">
    <property type="entry name" value="IG-LIKE DOMAIN-CONTAINING PROTEIN"/>
    <property type="match status" value="1"/>
</dbReference>
<reference evidence="2" key="1">
    <citation type="submission" date="2023-06" db="EMBL/GenBank/DDBJ databases">
        <authorList>
            <person name="Noh H."/>
        </authorList>
    </citation>
    <scope>NUCLEOTIDE SEQUENCE</scope>
    <source>
        <strain evidence="2">DUCC20226</strain>
    </source>
</reference>
<dbReference type="EMBL" id="JAUJFL010000002">
    <property type="protein sequence ID" value="KAK2611896.1"/>
    <property type="molecule type" value="Genomic_DNA"/>
</dbReference>
<evidence type="ECO:0000313" key="2">
    <source>
        <dbReference type="EMBL" id="KAK2611896.1"/>
    </source>
</evidence>
<name>A0AAD9SNX0_PHOAM</name>
<protein>
    <submittedName>
        <fullName evidence="2">Uncharacterized protein</fullName>
    </submittedName>
</protein>
<feature type="transmembrane region" description="Helical" evidence="1">
    <location>
        <begin position="45"/>
        <end position="64"/>
    </location>
</feature>
<accession>A0AAD9SNX0</accession>
<comment type="caution">
    <text evidence="2">The sequence shown here is derived from an EMBL/GenBank/DDBJ whole genome shotgun (WGS) entry which is preliminary data.</text>
</comment>
<keyword evidence="1" id="KW-0472">Membrane</keyword>
<dbReference type="AlphaFoldDB" id="A0AAD9SNX0"/>
<proteinExistence type="predicted"/>
<sequence length="157" mass="17489">MWLGKLAKDGYLTRHSIDDEESHFCTPLGRASSCLQRRLPLVKDILLAALGFLGLSALLLTLYLSSEAKTDNKDTRGLWRQSCYCGKSIAEAKTMGCKYDALSSAWLPPHCRDDDLTAEFLAHEDGPWEYWADQAHTKLLTLEEVSSLGTYSFLAGN</sequence>
<gene>
    <name evidence="2" type="ORF">N8I77_005214</name>
</gene>
<dbReference type="PANTHER" id="PTHR35896:SF3">
    <property type="entry name" value="MAJOR FACILITATOR SUPERFAMILY TRANSPORTER"/>
    <property type="match status" value="1"/>
</dbReference>